<dbReference type="PANTHER" id="PTHR22595:SF79">
    <property type="entry name" value="CHITINASE 12"/>
    <property type="match status" value="1"/>
</dbReference>
<keyword evidence="2" id="KW-1015">Disulfide bond</keyword>
<gene>
    <name evidence="7" type="ORF">SARC_00678</name>
</gene>
<dbReference type="InterPro" id="IPR000742">
    <property type="entry name" value="EGF"/>
</dbReference>
<feature type="domain" description="EGF-like" evidence="4 6">
    <location>
        <begin position="357"/>
        <end position="368"/>
    </location>
</feature>
<dbReference type="SUPFAM" id="SSF57196">
    <property type="entry name" value="EGF/Laminin"/>
    <property type="match status" value="1"/>
</dbReference>
<dbReference type="Gene3D" id="3.30.20.10">
    <property type="entry name" value="Endochitinase, domain 2"/>
    <property type="match status" value="1"/>
</dbReference>
<evidence type="ECO:0000259" key="4">
    <source>
        <dbReference type="PROSITE" id="PS00022"/>
    </source>
</evidence>
<dbReference type="GO" id="GO:0006032">
    <property type="term" value="P:chitin catabolic process"/>
    <property type="evidence" value="ECO:0007669"/>
    <property type="project" value="InterPro"/>
</dbReference>
<dbReference type="Pfam" id="PF23106">
    <property type="entry name" value="EGF_Teneurin"/>
    <property type="match status" value="4"/>
</dbReference>
<dbReference type="SMART" id="SM00181">
    <property type="entry name" value="EGF"/>
    <property type="match status" value="7"/>
</dbReference>
<dbReference type="PROSITE" id="PS01186">
    <property type="entry name" value="EGF_2"/>
    <property type="match status" value="5"/>
</dbReference>
<dbReference type="PROSITE" id="PS00774">
    <property type="entry name" value="CHITINASE_19_2"/>
    <property type="match status" value="1"/>
</dbReference>
<dbReference type="InterPro" id="IPR023346">
    <property type="entry name" value="Lysozyme-like_dom_sf"/>
</dbReference>
<dbReference type="Gene3D" id="1.10.530.10">
    <property type="match status" value="1"/>
</dbReference>
<evidence type="ECO:0000259" key="5">
    <source>
        <dbReference type="PROSITE" id="PS00774"/>
    </source>
</evidence>
<reference evidence="7 8" key="1">
    <citation type="submission" date="2011-02" db="EMBL/GenBank/DDBJ databases">
        <title>The Genome Sequence of Sphaeroforma arctica JP610.</title>
        <authorList>
            <consortium name="The Broad Institute Genome Sequencing Platform"/>
            <person name="Russ C."/>
            <person name="Cuomo C."/>
            <person name="Young S.K."/>
            <person name="Zeng Q."/>
            <person name="Gargeya S."/>
            <person name="Alvarado L."/>
            <person name="Berlin A."/>
            <person name="Chapman S.B."/>
            <person name="Chen Z."/>
            <person name="Freedman E."/>
            <person name="Gellesch M."/>
            <person name="Goldberg J."/>
            <person name="Griggs A."/>
            <person name="Gujja S."/>
            <person name="Heilman E."/>
            <person name="Heiman D."/>
            <person name="Howarth C."/>
            <person name="Mehta T."/>
            <person name="Neiman D."/>
            <person name="Pearson M."/>
            <person name="Roberts A."/>
            <person name="Saif S."/>
            <person name="Shea T."/>
            <person name="Shenoy N."/>
            <person name="Sisk P."/>
            <person name="Stolte C."/>
            <person name="Sykes S."/>
            <person name="White J."/>
            <person name="Yandava C."/>
            <person name="Burger G."/>
            <person name="Gray M.W."/>
            <person name="Holland P.W.H."/>
            <person name="King N."/>
            <person name="Lang F.B.F."/>
            <person name="Roger A.J."/>
            <person name="Ruiz-Trillo I."/>
            <person name="Haas B."/>
            <person name="Nusbaum C."/>
            <person name="Birren B."/>
        </authorList>
    </citation>
    <scope>NUCLEOTIDE SEQUENCE [LARGE SCALE GENOMIC DNA]</scope>
    <source>
        <strain evidence="7 8">JP610</strain>
    </source>
</reference>
<sequence length="925" mass="99052">MSFSAISYTLASMLLVSMSSNMVAGHVYMSDPEARNVHGNPDRQSLAAGGPSTVLQDGQYRHGLCGNKHTDALQNWNEPMGIKRTYTEGQEIDISVVVTAHHIGYFDFQLCDTTDISEECFAQHQLTRTGCEGSGSVDDPNCERWWKPLALHETMAWVVTANGGYQYHTLDSGTVMVRTKFVLPQGVTCTNCVLRFHYYSTNSCRPENQNDDSNMVSEEFWNCADIQITGAQGTRNTDATPALVADLKTRVPQNLKGTGMDNFCPRHGLGEIQEYANVAQCVSYDMKTLQCDYPGNSDGNGNADKCANIACGAHGICESGNCECIDGYTGASCDTPPLDGCATVDCGSHGSCSGGVCTCTDGYSGKLCTDAGSGGDGDGVGGDLVQKCKECRGCLWDAPGACYHDWDKATCDRYAGYTYCGNVGSDLCQNTKCGVHSSACNAGQCTCTDGYTGPLCDVAQNVCATVDCGSNGICELGVCKCTNGFSGDLCQNSSDACYSLNCGLHGYCESGVCTCENGYTGSLCTIPPASPCDNINCGQYGSCTDGMCVCLDGYTGTLCDTPASGTGDRDPQCGTCGGCLWKAPNACYATWDRATCERYTQGGYTFCGTTGGDGNKSGNDGEGGDSGSSACDTVDCGAHGSCDAGMCNCDAGYTGLYCDVIQSRNIPTGSIRNLLSSAQFDVMFNLRQNSPNCNEGISKLTYENFVTAVDTYYPAFANEGSDQTRLREIAAFLGQISQETTGWWPGQEYGWGLCFIEEVACRENGCPQYSQPGNAQYPAVEGKSYHGRGAIQITWNYNYGSLSEELFNGDKNVLLQNPDLLTEDGVVAFRASLWFWMTAQDSKPSSHDVMIDVAPECPSARRYNGYGRTTNIINGGLECQIPTPAKVQNRVNYYERYCSILGVDPGQNLYCDQMLNYLSGVQCRS</sequence>
<keyword evidence="3" id="KW-0732">Signal</keyword>
<name>A0A0L0GE94_9EUKA</name>
<feature type="domain" description="EGF-like" evidence="4 6">
    <location>
        <begin position="322"/>
        <end position="333"/>
    </location>
</feature>
<evidence type="ECO:0000313" key="7">
    <source>
        <dbReference type="EMBL" id="KNC87201.1"/>
    </source>
</evidence>
<dbReference type="Proteomes" id="UP000054560">
    <property type="component" value="Unassembled WGS sequence"/>
</dbReference>
<dbReference type="GO" id="GO:0016998">
    <property type="term" value="P:cell wall macromolecule catabolic process"/>
    <property type="evidence" value="ECO:0007669"/>
    <property type="project" value="InterPro"/>
</dbReference>
<keyword evidence="1" id="KW-0611">Plant defense</keyword>
<dbReference type="Gene3D" id="2.10.25.10">
    <property type="entry name" value="Laminin"/>
    <property type="match status" value="4"/>
</dbReference>
<dbReference type="GO" id="GO:0006952">
    <property type="term" value="P:defense response"/>
    <property type="evidence" value="ECO:0007669"/>
    <property type="project" value="UniProtKB-KW"/>
</dbReference>
<feature type="chain" id="PRO_5005538900" description="Chitinase" evidence="3">
    <location>
        <begin position="26"/>
        <end position="925"/>
    </location>
</feature>
<dbReference type="eggNOG" id="KOG4742">
    <property type="taxonomic scope" value="Eukaryota"/>
</dbReference>
<feature type="domain" description="EGF-like" evidence="4 6">
    <location>
        <begin position="479"/>
        <end position="490"/>
    </location>
</feature>
<dbReference type="Pfam" id="PF00182">
    <property type="entry name" value="Glyco_hydro_19"/>
    <property type="match status" value="1"/>
</dbReference>
<dbReference type="Pfam" id="PF03067">
    <property type="entry name" value="LPMO_10"/>
    <property type="match status" value="1"/>
</dbReference>
<dbReference type="PANTHER" id="PTHR22595">
    <property type="entry name" value="CHITINASE-RELATED"/>
    <property type="match status" value="1"/>
</dbReference>
<evidence type="ECO:0008006" key="9">
    <source>
        <dbReference type="Google" id="ProtNLM"/>
    </source>
</evidence>
<feature type="signal peptide" evidence="3">
    <location>
        <begin position="1"/>
        <end position="25"/>
    </location>
</feature>
<dbReference type="SUPFAM" id="SSF53955">
    <property type="entry name" value="Lysozyme-like"/>
    <property type="match status" value="1"/>
</dbReference>
<evidence type="ECO:0000256" key="2">
    <source>
        <dbReference type="ARBA" id="ARBA00023157"/>
    </source>
</evidence>
<keyword evidence="8" id="KW-1185">Reference proteome</keyword>
<evidence type="ECO:0000259" key="6">
    <source>
        <dbReference type="PROSITE" id="PS01186"/>
    </source>
</evidence>
<dbReference type="InterPro" id="IPR004302">
    <property type="entry name" value="Cellulose/chitin-bd_N"/>
</dbReference>
<dbReference type="eggNOG" id="KOG1225">
    <property type="taxonomic scope" value="Eukaryota"/>
</dbReference>
<dbReference type="STRING" id="667725.A0A0L0GE94"/>
<feature type="domain" description="EGF-like" evidence="4 6">
    <location>
        <begin position="548"/>
        <end position="559"/>
    </location>
</feature>
<feature type="domain" description="Glycoside hydrolase family 19 catalytic" evidence="5">
    <location>
        <begin position="827"/>
        <end position="837"/>
    </location>
</feature>
<protein>
    <recommendedName>
        <fullName evidence="9">Chitinase</fullName>
    </recommendedName>
</protein>
<dbReference type="CDD" id="cd00325">
    <property type="entry name" value="chitinase_GH19"/>
    <property type="match status" value="1"/>
</dbReference>
<accession>A0A0L0GE94</accession>
<dbReference type="EMBL" id="KQ241619">
    <property type="protein sequence ID" value="KNC87201.1"/>
    <property type="molecule type" value="Genomic_DNA"/>
</dbReference>
<feature type="domain" description="EGF-like" evidence="4 6">
    <location>
        <begin position="445"/>
        <end position="456"/>
    </location>
</feature>
<proteinExistence type="predicted"/>
<dbReference type="GO" id="GO:0004568">
    <property type="term" value="F:chitinase activity"/>
    <property type="evidence" value="ECO:0007669"/>
    <property type="project" value="InterPro"/>
</dbReference>
<dbReference type="PROSITE" id="PS00022">
    <property type="entry name" value="EGF_1"/>
    <property type="match status" value="5"/>
</dbReference>
<dbReference type="RefSeq" id="XP_014161103.1">
    <property type="nucleotide sequence ID" value="XM_014305628.1"/>
</dbReference>
<dbReference type="GeneID" id="25901182"/>
<evidence type="ECO:0000256" key="3">
    <source>
        <dbReference type="SAM" id="SignalP"/>
    </source>
</evidence>
<evidence type="ECO:0000313" key="8">
    <source>
        <dbReference type="Proteomes" id="UP000054560"/>
    </source>
</evidence>
<dbReference type="InterPro" id="IPR000726">
    <property type="entry name" value="Glyco_hydro_19_cat"/>
</dbReference>
<dbReference type="AlphaFoldDB" id="A0A0L0GE94"/>
<organism evidence="7 8">
    <name type="scientific">Sphaeroforma arctica JP610</name>
    <dbReference type="NCBI Taxonomy" id="667725"/>
    <lineage>
        <taxon>Eukaryota</taxon>
        <taxon>Ichthyosporea</taxon>
        <taxon>Ichthyophonida</taxon>
        <taxon>Sphaeroforma</taxon>
    </lineage>
</organism>
<evidence type="ECO:0000256" key="1">
    <source>
        <dbReference type="ARBA" id="ARBA00022821"/>
    </source>
</evidence>
<dbReference type="OrthoDB" id="442731at2759"/>